<evidence type="ECO:0000313" key="1">
    <source>
        <dbReference type="Proteomes" id="UP000887565"/>
    </source>
</evidence>
<protein>
    <submittedName>
        <fullName evidence="2">Uncharacterized protein</fullName>
    </submittedName>
</protein>
<dbReference type="Proteomes" id="UP000887565">
    <property type="component" value="Unplaced"/>
</dbReference>
<dbReference type="AlphaFoldDB" id="A0A915K3H6"/>
<proteinExistence type="predicted"/>
<keyword evidence="1" id="KW-1185">Reference proteome</keyword>
<evidence type="ECO:0000313" key="2">
    <source>
        <dbReference type="WBParaSite" id="nRc.2.0.1.t32383-RA"/>
    </source>
</evidence>
<sequence length="45" mass="5147">MLKFAKKSKIRKTTGIDPKNGGKVYASLYCVRLGKRFLQEISESR</sequence>
<organism evidence="1 2">
    <name type="scientific">Romanomermis culicivorax</name>
    <name type="common">Nematode worm</name>
    <dbReference type="NCBI Taxonomy" id="13658"/>
    <lineage>
        <taxon>Eukaryota</taxon>
        <taxon>Metazoa</taxon>
        <taxon>Ecdysozoa</taxon>
        <taxon>Nematoda</taxon>
        <taxon>Enoplea</taxon>
        <taxon>Dorylaimia</taxon>
        <taxon>Mermithida</taxon>
        <taxon>Mermithoidea</taxon>
        <taxon>Mermithidae</taxon>
        <taxon>Romanomermis</taxon>
    </lineage>
</organism>
<reference evidence="2" key="1">
    <citation type="submission" date="2022-11" db="UniProtKB">
        <authorList>
            <consortium name="WormBaseParasite"/>
        </authorList>
    </citation>
    <scope>IDENTIFICATION</scope>
</reference>
<dbReference type="WBParaSite" id="nRc.2.0.1.t32383-RA">
    <property type="protein sequence ID" value="nRc.2.0.1.t32383-RA"/>
    <property type="gene ID" value="nRc.2.0.1.g32383"/>
</dbReference>
<accession>A0A915K3H6</accession>
<name>A0A915K3H6_ROMCU</name>